<sequence>MMAMTMEPPLVSVIMPVYNGERFIEAALRSALGQDFSDFEIVVLDDGSTDASAGIAREYARMHPRHVRYFRQENGGFCAARNAAIAAARGRYLALLDCDDLWMPQHLSHAIEALESDPQTVLIHANVRFIDENGAVLAEFLHKERWAQWGHDPFKAILLRYEHVACATTVFPRALAVELGGFDLRYSGLGCEDRDLWLRLALRGKVRHLPYHAADYRVHGGGVSRRRERMLCGRRLLVERMTDFSEGRRLYPAALAALALSEAEECVPGSERGRVLRAYGTAIRLNPRDLRGWRGLARALLPSRVRAAHP</sequence>
<gene>
    <name evidence="2" type="ORF">N792_03735</name>
</gene>
<dbReference type="eggNOG" id="COG1216">
    <property type="taxonomic scope" value="Bacteria"/>
</dbReference>
<protein>
    <recommendedName>
        <fullName evidence="1">Glycosyltransferase 2-like domain-containing protein</fullName>
    </recommendedName>
</protein>
<dbReference type="PANTHER" id="PTHR43685">
    <property type="entry name" value="GLYCOSYLTRANSFERASE"/>
    <property type="match status" value="1"/>
</dbReference>
<dbReference type="RefSeq" id="WP_084105314.1">
    <property type="nucleotide sequence ID" value="NZ_AVPS01000002.1"/>
</dbReference>
<proteinExistence type="predicted"/>
<accession>A0A0A0ENP9</accession>
<dbReference type="Pfam" id="PF00535">
    <property type="entry name" value="Glycos_transf_2"/>
    <property type="match status" value="1"/>
</dbReference>
<evidence type="ECO:0000313" key="2">
    <source>
        <dbReference type="EMBL" id="KGM52626.1"/>
    </source>
</evidence>
<organism evidence="2 3">
    <name type="scientific">Lysobacter concretionis Ko07 = DSM 16239</name>
    <dbReference type="NCBI Taxonomy" id="1122185"/>
    <lineage>
        <taxon>Bacteria</taxon>
        <taxon>Pseudomonadati</taxon>
        <taxon>Pseudomonadota</taxon>
        <taxon>Gammaproteobacteria</taxon>
        <taxon>Lysobacterales</taxon>
        <taxon>Lysobacteraceae</taxon>
        <taxon>Novilysobacter</taxon>
    </lineage>
</organism>
<dbReference type="AlphaFoldDB" id="A0A0A0ENP9"/>
<dbReference type="InterPro" id="IPR001173">
    <property type="entry name" value="Glyco_trans_2-like"/>
</dbReference>
<evidence type="ECO:0000259" key="1">
    <source>
        <dbReference type="Pfam" id="PF00535"/>
    </source>
</evidence>
<dbReference type="PANTHER" id="PTHR43685:SF11">
    <property type="entry name" value="GLYCOSYLTRANSFERASE TAGX-RELATED"/>
    <property type="match status" value="1"/>
</dbReference>
<dbReference type="Proteomes" id="UP000030017">
    <property type="component" value="Unassembled WGS sequence"/>
</dbReference>
<dbReference type="STRING" id="1122185.N792_03735"/>
<dbReference type="InterPro" id="IPR050834">
    <property type="entry name" value="Glycosyltransf_2"/>
</dbReference>
<feature type="domain" description="Glycosyltransferase 2-like" evidence="1">
    <location>
        <begin position="12"/>
        <end position="134"/>
    </location>
</feature>
<dbReference type="EMBL" id="AVPS01000002">
    <property type="protein sequence ID" value="KGM52626.1"/>
    <property type="molecule type" value="Genomic_DNA"/>
</dbReference>
<keyword evidence="3" id="KW-1185">Reference proteome</keyword>
<comment type="caution">
    <text evidence="2">The sequence shown here is derived from an EMBL/GenBank/DDBJ whole genome shotgun (WGS) entry which is preliminary data.</text>
</comment>
<reference evidence="2 3" key="1">
    <citation type="submission" date="2013-08" db="EMBL/GenBank/DDBJ databases">
        <title>Genome sequencing of Lysobacter.</title>
        <authorList>
            <person name="Zhang S."/>
            <person name="Wang G."/>
        </authorList>
    </citation>
    <scope>NUCLEOTIDE SEQUENCE [LARGE SCALE GENOMIC DNA]</scope>
    <source>
        <strain evidence="2 3">Ko07</strain>
    </source>
</reference>
<dbReference type="SUPFAM" id="SSF53448">
    <property type="entry name" value="Nucleotide-diphospho-sugar transferases"/>
    <property type="match status" value="1"/>
</dbReference>
<name>A0A0A0ENP9_9GAMM</name>
<dbReference type="OrthoDB" id="276604at2"/>
<dbReference type="Gene3D" id="3.90.550.10">
    <property type="entry name" value="Spore Coat Polysaccharide Biosynthesis Protein SpsA, Chain A"/>
    <property type="match status" value="1"/>
</dbReference>
<evidence type="ECO:0000313" key="3">
    <source>
        <dbReference type="Proteomes" id="UP000030017"/>
    </source>
</evidence>
<dbReference type="InterPro" id="IPR029044">
    <property type="entry name" value="Nucleotide-diphossugar_trans"/>
</dbReference>